<dbReference type="InterPro" id="IPR006665">
    <property type="entry name" value="OmpA-like"/>
</dbReference>
<dbReference type="InterPro" id="IPR036737">
    <property type="entry name" value="OmpA-like_sf"/>
</dbReference>
<proteinExistence type="predicted"/>
<organism evidence="9 10">
    <name type="scientific">Paraferrimonas sedimenticola</name>
    <dbReference type="NCBI Taxonomy" id="375674"/>
    <lineage>
        <taxon>Bacteria</taxon>
        <taxon>Pseudomonadati</taxon>
        <taxon>Pseudomonadota</taxon>
        <taxon>Gammaproteobacteria</taxon>
        <taxon>Alteromonadales</taxon>
        <taxon>Ferrimonadaceae</taxon>
        <taxon>Paraferrimonas</taxon>
    </lineage>
</organism>
<dbReference type="InterPro" id="IPR050330">
    <property type="entry name" value="Bact_OuterMem_StrucFunc"/>
</dbReference>
<feature type="chain" id="PRO_5041358864" description="OmpA-like domain-containing protein" evidence="7">
    <location>
        <begin position="21"/>
        <end position="234"/>
    </location>
</feature>
<keyword evidence="6" id="KW-0812">Transmembrane</keyword>
<reference evidence="9" key="1">
    <citation type="journal article" date="2014" name="Int. J. Syst. Evol. Microbiol.">
        <title>Complete genome sequence of Corynebacterium casei LMG S-19264T (=DSM 44701T), isolated from a smear-ripened cheese.</title>
        <authorList>
            <consortium name="US DOE Joint Genome Institute (JGI-PGF)"/>
            <person name="Walter F."/>
            <person name="Albersmeier A."/>
            <person name="Kalinowski J."/>
            <person name="Ruckert C."/>
        </authorList>
    </citation>
    <scope>NUCLEOTIDE SEQUENCE</scope>
    <source>
        <strain evidence="9">NBRC 101628</strain>
    </source>
</reference>
<keyword evidence="6" id="KW-1133">Transmembrane helix</keyword>
<evidence type="ECO:0000256" key="7">
    <source>
        <dbReference type="SAM" id="SignalP"/>
    </source>
</evidence>
<gene>
    <name evidence="9" type="ORF">GCM10007895_32190</name>
</gene>
<dbReference type="PANTHER" id="PTHR30329">
    <property type="entry name" value="STATOR ELEMENT OF FLAGELLAR MOTOR COMPLEX"/>
    <property type="match status" value="1"/>
</dbReference>
<dbReference type="PRINTS" id="PR01021">
    <property type="entry name" value="OMPADOMAIN"/>
</dbReference>
<feature type="domain" description="OmpA-like" evidence="8">
    <location>
        <begin position="110"/>
        <end position="227"/>
    </location>
</feature>
<dbReference type="EMBL" id="BSNC01000012">
    <property type="protein sequence ID" value="GLP97912.1"/>
    <property type="molecule type" value="Genomic_DNA"/>
</dbReference>
<evidence type="ECO:0000313" key="10">
    <source>
        <dbReference type="Proteomes" id="UP001161422"/>
    </source>
</evidence>
<dbReference type="NCBIfam" id="TIGR03789">
    <property type="entry name" value="pdsO"/>
    <property type="match status" value="1"/>
</dbReference>
<dbReference type="PROSITE" id="PS51123">
    <property type="entry name" value="OMPA_2"/>
    <property type="match status" value="1"/>
</dbReference>
<keyword evidence="2 4" id="KW-0472">Membrane</keyword>
<evidence type="ECO:0000256" key="5">
    <source>
        <dbReference type="SAM" id="Coils"/>
    </source>
</evidence>
<evidence type="ECO:0000256" key="1">
    <source>
        <dbReference type="ARBA" id="ARBA00004442"/>
    </source>
</evidence>
<evidence type="ECO:0000256" key="4">
    <source>
        <dbReference type="PROSITE-ProRule" id="PRU00473"/>
    </source>
</evidence>
<evidence type="ECO:0000256" key="2">
    <source>
        <dbReference type="ARBA" id="ARBA00023136"/>
    </source>
</evidence>
<protein>
    <recommendedName>
        <fullName evidence="8">OmpA-like domain-containing protein</fullName>
    </recommendedName>
</protein>
<dbReference type="AlphaFoldDB" id="A0AA37S035"/>
<dbReference type="RefSeq" id="WP_095506834.1">
    <property type="nucleotide sequence ID" value="NZ_BSNC01000012.1"/>
</dbReference>
<dbReference type="Proteomes" id="UP001161422">
    <property type="component" value="Unassembled WGS sequence"/>
</dbReference>
<dbReference type="CDD" id="cd07185">
    <property type="entry name" value="OmpA_C-like"/>
    <property type="match status" value="1"/>
</dbReference>
<feature type="coiled-coil region" evidence="5">
    <location>
        <begin position="71"/>
        <end position="122"/>
    </location>
</feature>
<accession>A0AA37S035</accession>
<dbReference type="InterPro" id="IPR006664">
    <property type="entry name" value="OMP_bac"/>
</dbReference>
<keyword evidence="10" id="KW-1185">Reference proteome</keyword>
<evidence type="ECO:0000313" key="9">
    <source>
        <dbReference type="EMBL" id="GLP97912.1"/>
    </source>
</evidence>
<evidence type="ECO:0000259" key="8">
    <source>
        <dbReference type="PROSITE" id="PS51123"/>
    </source>
</evidence>
<reference evidence="9" key="2">
    <citation type="submission" date="2023-01" db="EMBL/GenBank/DDBJ databases">
        <title>Draft genome sequence of Paraferrimonas sedimenticola strain NBRC 101628.</title>
        <authorList>
            <person name="Sun Q."/>
            <person name="Mori K."/>
        </authorList>
    </citation>
    <scope>NUCLEOTIDE SEQUENCE</scope>
    <source>
        <strain evidence="9">NBRC 101628</strain>
    </source>
</reference>
<keyword evidence="3" id="KW-0998">Cell outer membrane</keyword>
<comment type="caution">
    <text evidence="9">The sequence shown here is derived from an EMBL/GenBank/DDBJ whole genome shotgun (WGS) entry which is preliminary data.</text>
</comment>
<feature type="signal peptide" evidence="7">
    <location>
        <begin position="1"/>
        <end position="20"/>
    </location>
</feature>
<dbReference type="Gene3D" id="3.30.1330.60">
    <property type="entry name" value="OmpA-like domain"/>
    <property type="match status" value="1"/>
</dbReference>
<dbReference type="SUPFAM" id="SSF103088">
    <property type="entry name" value="OmpA-like"/>
    <property type="match status" value="1"/>
</dbReference>
<dbReference type="Pfam" id="PF00691">
    <property type="entry name" value="OmpA"/>
    <property type="match status" value="1"/>
</dbReference>
<evidence type="ECO:0000256" key="3">
    <source>
        <dbReference type="ARBA" id="ARBA00023237"/>
    </source>
</evidence>
<dbReference type="PANTHER" id="PTHR30329:SF21">
    <property type="entry name" value="LIPOPROTEIN YIAD-RELATED"/>
    <property type="match status" value="1"/>
</dbReference>
<name>A0AA37S035_9GAMM</name>
<keyword evidence="5" id="KW-0175">Coiled coil</keyword>
<sequence>MKKQLIAIALSTCLTLPAQAQSETELNKTPELVGMGSGALVGALVGGPVGLFVGAFSGIFIGKSVAHEDLIDSQSEQISQLSSENEHLMQTAQAYNQSQLTIARLQSELEQAQALSLAMNIQFRSGSAELEPHFKAQLAELAQLMHNQPQLKLELAGFADPTGDATFNQSLSEKRALAVSDFLMAQGVAAERLHAQGYGSQTELVDTPDYESNTFERRVAITSVIDVSQTAKSH</sequence>
<keyword evidence="7" id="KW-0732">Signal</keyword>
<comment type="subcellular location">
    <subcellularLocation>
        <location evidence="1">Cell outer membrane</location>
    </subcellularLocation>
</comment>
<dbReference type="InterPro" id="IPR022511">
    <property type="entry name" value="PdsO"/>
</dbReference>
<feature type="transmembrane region" description="Helical" evidence="6">
    <location>
        <begin position="36"/>
        <end position="61"/>
    </location>
</feature>
<evidence type="ECO:0000256" key="6">
    <source>
        <dbReference type="SAM" id="Phobius"/>
    </source>
</evidence>
<dbReference type="GO" id="GO:0009279">
    <property type="term" value="C:cell outer membrane"/>
    <property type="evidence" value="ECO:0007669"/>
    <property type="project" value="UniProtKB-SubCell"/>
</dbReference>